<organism evidence="4 5">
    <name type="scientific">Colletotrichum cuscutae</name>
    <dbReference type="NCBI Taxonomy" id="1209917"/>
    <lineage>
        <taxon>Eukaryota</taxon>
        <taxon>Fungi</taxon>
        <taxon>Dikarya</taxon>
        <taxon>Ascomycota</taxon>
        <taxon>Pezizomycotina</taxon>
        <taxon>Sordariomycetes</taxon>
        <taxon>Hypocreomycetidae</taxon>
        <taxon>Glomerellales</taxon>
        <taxon>Glomerellaceae</taxon>
        <taxon>Colletotrichum</taxon>
        <taxon>Colletotrichum acutatum species complex</taxon>
    </lineage>
</organism>
<name>A0AAI9VIR5_9PEZI</name>
<feature type="domain" description="Glutamine amidotransferase type-2" evidence="3">
    <location>
        <begin position="370"/>
        <end position="727"/>
    </location>
</feature>
<feature type="compositionally biased region" description="Acidic residues" evidence="2">
    <location>
        <begin position="670"/>
        <end position="680"/>
    </location>
</feature>
<dbReference type="EMBL" id="MPDP01000046">
    <property type="protein sequence ID" value="KAK1489275.1"/>
    <property type="molecule type" value="Genomic_DNA"/>
</dbReference>
<evidence type="ECO:0000256" key="2">
    <source>
        <dbReference type="SAM" id="MobiDB-lite"/>
    </source>
</evidence>
<dbReference type="AlphaFoldDB" id="A0AAI9VIR5"/>
<dbReference type="PANTHER" id="PTHR43187:SF1">
    <property type="entry name" value="GLUTAMINE AMIDOTRANSFERASE DUG3-RELATED"/>
    <property type="match status" value="1"/>
</dbReference>
<keyword evidence="1 4" id="KW-0315">Glutamine amidotransferase</keyword>
<proteinExistence type="predicted"/>
<evidence type="ECO:0000259" key="3">
    <source>
        <dbReference type="PROSITE" id="PS51278"/>
    </source>
</evidence>
<dbReference type="GO" id="GO:0008242">
    <property type="term" value="F:omega peptidase activity"/>
    <property type="evidence" value="ECO:0007669"/>
    <property type="project" value="TreeGrafter"/>
</dbReference>
<feature type="region of interest" description="Disordered" evidence="2">
    <location>
        <begin position="664"/>
        <end position="688"/>
    </location>
</feature>
<sequence length="832" mass="91740">MSSRCSSSLVIVRLRLLLRYSPPIHPGWHRPRHLFGFRGWGKWSGNQDKPRLGTTEGNLTERKECETKGAAKTGLTVLGGAQFRTPSGWRENSTRLYGPESRPSPPDFTQGDSAQRLREGGGQIRRGSDQRQMGSHLGSLAREGFDPPTSSDASQRAKTATSSQKMKTPSESHPISKRHPWFLRPCQCVSSSPPREYDAGMRSLSPFASFAYEWGIRCRPRVMAGRAAAPPAKHAALNVFGQRAVIKAYSIFAFFDKPEGTIIMVRRRFYVSFPNAEGEPWGALAEAVVLSRSASRHGTLYPYKRQFEAVTSVTPLVNFGAFCFRSDSRRAANYLLAISTSIAHLHERTNNRESLLGSIDTNKNSPSVMCRWFAYLGDEAQLLEDLVVRPRHAIVKQAWLFMMISVVDEHFLPAGHSTVEPFLGELQVAPLAANDAGSPNPLTNMDGFGLGWYTSTECEFNPYIDPKWPESLRPVVYKNTRPPLNDLVLKSIVRGTSSNAVLAHIRAAPGLTPVVETNCHPFAFGRHLFAHNGILGSFPRIRTAILQYLPLRYQQAVVGTTDAEHIAAVYFLILCGKDGDWESVYDAGEMATAMRETIIILEKLQTEFGPPSREANTLNLVVMSGSSLVAVRYASPEGLEPPSLYYSTTAGATLNRKYKGFPSDVSDSADGGDGDAEDDGRLEKKKHGEHVVVASEPSTFNQGEWELIKPSQMVVSELGTVTYEAFGLAFERLIMGCDFQTSYTCIATFGSSVPSFIIATPTGPTVVLPSSWVKERNSLIFRRGSRGLPGANNTTASLNKISAKKQEVRIRPALELPVEHVGYQHLERSEVP</sequence>
<dbReference type="InterPro" id="IPR029055">
    <property type="entry name" value="Ntn_hydrolases_N"/>
</dbReference>
<feature type="compositionally biased region" description="Polar residues" evidence="2">
    <location>
        <begin position="148"/>
        <end position="173"/>
    </location>
</feature>
<dbReference type="CDD" id="cd01908">
    <property type="entry name" value="YafJ"/>
    <property type="match status" value="1"/>
</dbReference>
<keyword evidence="5" id="KW-1185">Reference proteome</keyword>
<dbReference type="Gene3D" id="3.60.20.10">
    <property type="entry name" value="Glutamine Phosphoribosylpyrophosphate, subunit 1, domain 1"/>
    <property type="match status" value="1"/>
</dbReference>
<dbReference type="PANTHER" id="PTHR43187">
    <property type="entry name" value="GLUTAMINE AMIDOTRANSFERASE DUG3-RELATED"/>
    <property type="match status" value="1"/>
</dbReference>
<dbReference type="InterPro" id="IPR052373">
    <property type="entry name" value="Gamma-glu_amide_hydrolase"/>
</dbReference>
<evidence type="ECO:0000313" key="4">
    <source>
        <dbReference type="EMBL" id="KAK1489275.1"/>
    </source>
</evidence>
<dbReference type="GO" id="GO:0005737">
    <property type="term" value="C:cytoplasm"/>
    <property type="evidence" value="ECO:0007669"/>
    <property type="project" value="TreeGrafter"/>
</dbReference>
<dbReference type="InterPro" id="IPR017932">
    <property type="entry name" value="GATase_2_dom"/>
</dbReference>
<dbReference type="InterPro" id="IPR026869">
    <property type="entry name" value="EgtC-like"/>
</dbReference>
<dbReference type="GO" id="GO:0006751">
    <property type="term" value="P:glutathione catabolic process"/>
    <property type="evidence" value="ECO:0007669"/>
    <property type="project" value="TreeGrafter"/>
</dbReference>
<feature type="region of interest" description="Disordered" evidence="2">
    <location>
        <begin position="79"/>
        <end position="176"/>
    </location>
</feature>
<protein>
    <submittedName>
        <fullName evidence="4">Glutamine amidotransferase class-II</fullName>
    </submittedName>
</protein>
<dbReference type="SUPFAM" id="SSF56235">
    <property type="entry name" value="N-terminal nucleophile aminohydrolases (Ntn hydrolases)"/>
    <property type="match status" value="1"/>
</dbReference>
<dbReference type="GO" id="GO:0061672">
    <property type="term" value="C:glutathione hydrolase complex"/>
    <property type="evidence" value="ECO:0007669"/>
    <property type="project" value="TreeGrafter"/>
</dbReference>
<evidence type="ECO:0000256" key="1">
    <source>
        <dbReference type="ARBA" id="ARBA00022962"/>
    </source>
</evidence>
<dbReference type="PROSITE" id="PS51278">
    <property type="entry name" value="GATASE_TYPE_2"/>
    <property type="match status" value="1"/>
</dbReference>
<gene>
    <name evidence="4" type="ORF">CCUS01_03319</name>
</gene>
<dbReference type="Proteomes" id="UP001239213">
    <property type="component" value="Unassembled WGS sequence"/>
</dbReference>
<dbReference type="Pfam" id="PF13230">
    <property type="entry name" value="GATase_4"/>
    <property type="match status" value="1"/>
</dbReference>
<accession>A0AAI9VIR5</accession>
<comment type="caution">
    <text evidence="4">The sequence shown here is derived from an EMBL/GenBank/DDBJ whole genome shotgun (WGS) entry which is preliminary data.</text>
</comment>
<reference evidence="4" key="1">
    <citation type="submission" date="2016-11" db="EMBL/GenBank/DDBJ databases">
        <title>The genome sequence of Colletotrichum cuscutae.</title>
        <authorList>
            <person name="Baroncelli R."/>
        </authorList>
    </citation>
    <scope>NUCLEOTIDE SEQUENCE</scope>
    <source>
        <strain evidence="4">IMI 304802</strain>
    </source>
</reference>
<evidence type="ECO:0000313" key="5">
    <source>
        <dbReference type="Proteomes" id="UP001239213"/>
    </source>
</evidence>